<gene>
    <name evidence="2" type="ORF">OCBIM_22021612mg</name>
</gene>
<keyword evidence="1" id="KW-1133">Transmembrane helix</keyword>
<dbReference type="EMBL" id="KQ432245">
    <property type="protein sequence ID" value="KOF62839.1"/>
    <property type="molecule type" value="Genomic_DNA"/>
</dbReference>
<evidence type="ECO:0000256" key="1">
    <source>
        <dbReference type="SAM" id="Phobius"/>
    </source>
</evidence>
<proteinExistence type="predicted"/>
<organism evidence="2">
    <name type="scientific">Octopus bimaculoides</name>
    <name type="common">California two-spotted octopus</name>
    <dbReference type="NCBI Taxonomy" id="37653"/>
    <lineage>
        <taxon>Eukaryota</taxon>
        <taxon>Metazoa</taxon>
        <taxon>Spiralia</taxon>
        <taxon>Lophotrochozoa</taxon>
        <taxon>Mollusca</taxon>
        <taxon>Cephalopoda</taxon>
        <taxon>Coleoidea</taxon>
        <taxon>Octopodiformes</taxon>
        <taxon>Octopoda</taxon>
        <taxon>Incirrata</taxon>
        <taxon>Octopodidae</taxon>
        <taxon>Octopus</taxon>
    </lineage>
</organism>
<keyword evidence="1" id="KW-0812">Transmembrane</keyword>
<evidence type="ECO:0000313" key="2">
    <source>
        <dbReference type="EMBL" id="KOF62839.1"/>
    </source>
</evidence>
<accession>A0A0L8FGS6</accession>
<reference evidence="2" key="1">
    <citation type="submission" date="2015-07" db="EMBL/GenBank/DDBJ databases">
        <title>MeaNS - Measles Nucleotide Surveillance Program.</title>
        <authorList>
            <person name="Tran T."/>
            <person name="Druce J."/>
        </authorList>
    </citation>
    <scope>NUCLEOTIDE SEQUENCE</scope>
    <source>
        <strain evidence="2">UCB-OBI-ISO-001</strain>
        <tissue evidence="2">Gonad</tissue>
    </source>
</reference>
<keyword evidence="1" id="KW-0472">Membrane</keyword>
<protein>
    <submittedName>
        <fullName evidence="2">Uncharacterized protein</fullName>
    </submittedName>
</protein>
<name>A0A0L8FGS6_OCTBM</name>
<sequence>MRSKLLTTYNMLWSMLHLLFYVMLLSIINVFHNFINVVHVAFLGWLSCAGLVHWAQLVWSSSAQFVWAVLG</sequence>
<dbReference type="AlphaFoldDB" id="A0A0L8FGS6"/>
<feature type="transmembrane region" description="Helical" evidence="1">
    <location>
        <begin position="12"/>
        <end position="31"/>
    </location>
</feature>
<feature type="transmembrane region" description="Helical" evidence="1">
    <location>
        <begin position="37"/>
        <end position="55"/>
    </location>
</feature>